<keyword evidence="5" id="KW-0804">Transcription</keyword>
<dbReference type="InterPro" id="IPR016177">
    <property type="entry name" value="DNA-bd_dom_sf"/>
</dbReference>
<dbReference type="PRINTS" id="PR00367">
    <property type="entry name" value="ETHRSPELEMNT"/>
</dbReference>
<gene>
    <name evidence="10" type="ORF">KP509_15G008100</name>
</gene>
<dbReference type="PROSITE" id="PS51032">
    <property type="entry name" value="AP2_ERF"/>
    <property type="match status" value="1"/>
</dbReference>
<evidence type="ECO:0000256" key="4">
    <source>
        <dbReference type="ARBA" id="ARBA00023159"/>
    </source>
</evidence>
<dbReference type="FunFam" id="3.30.730.10:FF:000001">
    <property type="entry name" value="Ethylene-responsive transcription factor 2"/>
    <property type="match status" value="1"/>
</dbReference>
<dbReference type="PANTHER" id="PTHR31985">
    <property type="entry name" value="ETHYLENE-RESPONSIVE TRANSCRIPTION FACTOR ERF042-RELATED"/>
    <property type="match status" value="1"/>
</dbReference>
<dbReference type="Pfam" id="PF00847">
    <property type="entry name" value="AP2"/>
    <property type="match status" value="1"/>
</dbReference>
<dbReference type="SUPFAM" id="SSF54171">
    <property type="entry name" value="DNA-binding domain"/>
    <property type="match status" value="1"/>
</dbReference>
<feature type="region of interest" description="Disordered" evidence="8">
    <location>
        <begin position="114"/>
        <end position="196"/>
    </location>
</feature>
<evidence type="ECO:0000256" key="6">
    <source>
        <dbReference type="ARBA" id="ARBA00023242"/>
    </source>
</evidence>
<dbReference type="InterPro" id="IPR051032">
    <property type="entry name" value="AP2/ERF_TF_ERF_subfamily"/>
</dbReference>
<dbReference type="Proteomes" id="UP000825935">
    <property type="component" value="Chromosome 15"/>
</dbReference>
<name>A0A8T2T1N7_CERRI</name>
<proteinExistence type="inferred from homology"/>
<dbReference type="OMA" id="WAETMAM"/>
<evidence type="ECO:0000259" key="9">
    <source>
        <dbReference type="PROSITE" id="PS51032"/>
    </source>
</evidence>
<protein>
    <recommendedName>
        <fullName evidence="9">AP2/ERF domain-containing protein</fullName>
    </recommendedName>
</protein>
<dbReference type="CDD" id="cd00018">
    <property type="entry name" value="AP2"/>
    <property type="match status" value="1"/>
</dbReference>
<dbReference type="AlphaFoldDB" id="A0A8T2T1N7"/>
<sequence>MPDRSGKSSGSSSRIRGFKGVRMRSWGRWVSEIREPNKRSRIWLGSYSTPEAAARAYDYAVVCLRGHGRATLNFPDSPPRIPAHFLDATSPLSPKRIQALASEFATAYDNLPSASGTSTISGNRAEEEEEHPVLMENNPSFEMGTDGESDDHEDQGTVLARVRVCRDIAPLPPPGFESDSDDDNQQPLMSDRLWPF</sequence>
<evidence type="ECO:0000256" key="5">
    <source>
        <dbReference type="ARBA" id="ARBA00023163"/>
    </source>
</evidence>
<dbReference type="GO" id="GO:0003700">
    <property type="term" value="F:DNA-binding transcription factor activity"/>
    <property type="evidence" value="ECO:0007669"/>
    <property type="project" value="InterPro"/>
</dbReference>
<evidence type="ECO:0000313" key="11">
    <source>
        <dbReference type="Proteomes" id="UP000825935"/>
    </source>
</evidence>
<dbReference type="InterPro" id="IPR001471">
    <property type="entry name" value="AP2/ERF_dom"/>
</dbReference>
<comment type="caution">
    <text evidence="10">The sequence shown here is derived from an EMBL/GenBank/DDBJ whole genome shotgun (WGS) entry which is preliminary data.</text>
</comment>
<accession>A0A8T2T1N7</accession>
<keyword evidence="4" id="KW-0010">Activator</keyword>
<keyword evidence="11" id="KW-1185">Reference proteome</keyword>
<dbReference type="GO" id="GO:0005634">
    <property type="term" value="C:nucleus"/>
    <property type="evidence" value="ECO:0007669"/>
    <property type="project" value="UniProtKB-SubCell"/>
</dbReference>
<comment type="subcellular location">
    <subcellularLocation>
        <location evidence="1">Nucleus</location>
    </subcellularLocation>
</comment>
<evidence type="ECO:0000256" key="8">
    <source>
        <dbReference type="SAM" id="MobiDB-lite"/>
    </source>
</evidence>
<dbReference type="InterPro" id="IPR036955">
    <property type="entry name" value="AP2/ERF_dom_sf"/>
</dbReference>
<dbReference type="GO" id="GO:0003677">
    <property type="term" value="F:DNA binding"/>
    <property type="evidence" value="ECO:0007669"/>
    <property type="project" value="UniProtKB-KW"/>
</dbReference>
<dbReference type="PANTHER" id="PTHR31985:SF312">
    <property type="entry name" value="AP2_ERF DOMAIN-CONTAINING PROTEIN"/>
    <property type="match status" value="1"/>
</dbReference>
<dbReference type="OrthoDB" id="1918918at2759"/>
<keyword evidence="3" id="KW-0238">DNA-binding</keyword>
<keyword evidence="6" id="KW-0539">Nucleus</keyword>
<comment type="similarity">
    <text evidence="7">Belongs to the AP2/ERF transcription factor family. ERF subfamily.</text>
</comment>
<dbReference type="SMART" id="SM00380">
    <property type="entry name" value="AP2"/>
    <property type="match status" value="1"/>
</dbReference>
<dbReference type="Gene3D" id="3.30.730.10">
    <property type="entry name" value="AP2/ERF domain"/>
    <property type="match status" value="1"/>
</dbReference>
<evidence type="ECO:0000256" key="3">
    <source>
        <dbReference type="ARBA" id="ARBA00023125"/>
    </source>
</evidence>
<evidence type="ECO:0000256" key="7">
    <source>
        <dbReference type="ARBA" id="ARBA00024343"/>
    </source>
</evidence>
<feature type="domain" description="AP2/ERF" evidence="9">
    <location>
        <begin position="17"/>
        <end position="75"/>
    </location>
</feature>
<organism evidence="10 11">
    <name type="scientific">Ceratopteris richardii</name>
    <name type="common">Triangle waterfern</name>
    <dbReference type="NCBI Taxonomy" id="49495"/>
    <lineage>
        <taxon>Eukaryota</taxon>
        <taxon>Viridiplantae</taxon>
        <taxon>Streptophyta</taxon>
        <taxon>Embryophyta</taxon>
        <taxon>Tracheophyta</taxon>
        <taxon>Polypodiopsida</taxon>
        <taxon>Polypodiidae</taxon>
        <taxon>Polypodiales</taxon>
        <taxon>Pteridineae</taxon>
        <taxon>Pteridaceae</taxon>
        <taxon>Parkerioideae</taxon>
        <taxon>Ceratopteris</taxon>
    </lineage>
</organism>
<keyword evidence="2" id="KW-0805">Transcription regulation</keyword>
<evidence type="ECO:0000256" key="2">
    <source>
        <dbReference type="ARBA" id="ARBA00023015"/>
    </source>
</evidence>
<reference evidence="10" key="1">
    <citation type="submission" date="2021-08" db="EMBL/GenBank/DDBJ databases">
        <title>WGS assembly of Ceratopteris richardii.</title>
        <authorList>
            <person name="Marchant D.B."/>
            <person name="Chen G."/>
            <person name="Jenkins J."/>
            <person name="Shu S."/>
            <person name="Leebens-Mack J."/>
            <person name="Grimwood J."/>
            <person name="Schmutz J."/>
            <person name="Soltis P."/>
            <person name="Soltis D."/>
            <person name="Chen Z.-H."/>
        </authorList>
    </citation>
    <scope>NUCLEOTIDE SEQUENCE</scope>
    <source>
        <strain evidence="10">Whitten #5841</strain>
        <tissue evidence="10">Leaf</tissue>
    </source>
</reference>
<evidence type="ECO:0000256" key="1">
    <source>
        <dbReference type="ARBA" id="ARBA00004123"/>
    </source>
</evidence>
<evidence type="ECO:0000313" key="10">
    <source>
        <dbReference type="EMBL" id="KAH7404044.1"/>
    </source>
</evidence>
<dbReference type="EMBL" id="CM035420">
    <property type="protein sequence ID" value="KAH7404044.1"/>
    <property type="molecule type" value="Genomic_DNA"/>
</dbReference>